<dbReference type="GO" id="GO:0043604">
    <property type="term" value="P:amide biosynthetic process"/>
    <property type="evidence" value="ECO:0007669"/>
    <property type="project" value="UniProtKB-ARBA"/>
</dbReference>
<evidence type="ECO:0000313" key="10">
    <source>
        <dbReference type="Proteomes" id="UP000289152"/>
    </source>
</evidence>
<dbReference type="SUPFAM" id="SSF53187">
    <property type="entry name" value="Zn-dependent exopeptidases"/>
    <property type="match status" value="1"/>
</dbReference>
<feature type="binding site" evidence="7">
    <location>
        <position position="215"/>
    </location>
    <ligand>
        <name>Zn(2+)</name>
        <dbReference type="ChEBI" id="CHEBI:29105"/>
        <label>2</label>
    </ligand>
</feature>
<feature type="domain" description="Peptidase M20 dimerisation" evidence="8">
    <location>
        <begin position="298"/>
        <end position="448"/>
    </location>
</feature>
<dbReference type="PROSITE" id="PS00758">
    <property type="entry name" value="ARGE_DAPE_CPG2_1"/>
    <property type="match status" value="1"/>
</dbReference>
<dbReference type="GO" id="GO:0043605">
    <property type="term" value="P:amide catabolic process"/>
    <property type="evidence" value="ECO:0007669"/>
    <property type="project" value="UniProtKB-ARBA"/>
</dbReference>
<dbReference type="CDD" id="cd05674">
    <property type="entry name" value="M20_yscS"/>
    <property type="match status" value="1"/>
</dbReference>
<comment type="similarity">
    <text evidence="1">Belongs to the peptidase M20A family.</text>
</comment>
<dbReference type="PANTHER" id="PTHR45962">
    <property type="entry name" value="N-FATTY-ACYL-AMINO ACID SYNTHASE/HYDROLASE PM20D1"/>
    <property type="match status" value="1"/>
</dbReference>
<feature type="active site" evidence="6">
    <location>
        <position position="174"/>
    </location>
</feature>
<feature type="binding site" evidence="7">
    <location>
        <position position="172"/>
    </location>
    <ligand>
        <name>Zn(2+)</name>
        <dbReference type="ChEBI" id="CHEBI:29105"/>
        <label>2</label>
    </ligand>
</feature>
<evidence type="ECO:0000256" key="5">
    <source>
        <dbReference type="ARBA" id="ARBA00022833"/>
    </source>
</evidence>
<dbReference type="InterPro" id="IPR001261">
    <property type="entry name" value="ArgE/DapE_CS"/>
</dbReference>
<dbReference type="PROSITE" id="PS00759">
    <property type="entry name" value="ARGE_DAPE_CPG2_2"/>
    <property type="match status" value="1"/>
</dbReference>
<dbReference type="InterPro" id="IPR036264">
    <property type="entry name" value="Bact_exopeptidase_dim_dom"/>
</dbReference>
<reference evidence="9 10" key="1">
    <citation type="submission" date="2016-06" db="EMBL/GenBank/DDBJ databases">
        <title>Evolution of pathogenesis and genome organization in the Tremellales.</title>
        <authorList>
            <person name="Cuomo C."/>
            <person name="Litvintseva A."/>
            <person name="Heitman J."/>
            <person name="Chen Y."/>
            <person name="Sun S."/>
            <person name="Springer D."/>
            <person name="Dromer F."/>
            <person name="Young S."/>
            <person name="Zeng Q."/>
            <person name="Chapman S."/>
            <person name="Gujja S."/>
            <person name="Saif S."/>
            <person name="Birren B."/>
        </authorList>
    </citation>
    <scope>NUCLEOTIDE SEQUENCE [LARGE SCALE GENOMIC DNA]</scope>
    <source>
        <strain evidence="9 10">ATCC 28783</strain>
    </source>
</reference>
<dbReference type="Gene3D" id="1.10.150.900">
    <property type="match status" value="1"/>
</dbReference>
<name>A0A4Q1BKI0_TREME</name>
<evidence type="ECO:0000256" key="1">
    <source>
        <dbReference type="ARBA" id="ARBA00006247"/>
    </source>
</evidence>
<dbReference type="SUPFAM" id="SSF55031">
    <property type="entry name" value="Bacterial exopeptidase dimerisation domain"/>
    <property type="match status" value="1"/>
</dbReference>
<dbReference type="PANTHER" id="PTHR45962:SF1">
    <property type="entry name" value="N-FATTY-ACYL-AMINO ACID SYNTHASE_HYDROLASE PM20D1"/>
    <property type="match status" value="1"/>
</dbReference>
<feature type="active site" description="Proton acceptor" evidence="6">
    <location>
        <position position="249"/>
    </location>
</feature>
<dbReference type="GO" id="GO:0006629">
    <property type="term" value="P:lipid metabolic process"/>
    <property type="evidence" value="ECO:0007669"/>
    <property type="project" value="UniProtKB-ARBA"/>
</dbReference>
<feature type="binding site" evidence="7">
    <location>
        <position position="547"/>
    </location>
    <ligand>
        <name>Zn(2+)</name>
        <dbReference type="ChEBI" id="CHEBI:29105"/>
        <label>1</label>
    </ligand>
</feature>
<dbReference type="GO" id="GO:0004181">
    <property type="term" value="F:metallocarboxypeptidase activity"/>
    <property type="evidence" value="ECO:0007669"/>
    <property type="project" value="InterPro"/>
</dbReference>
<protein>
    <recommendedName>
        <fullName evidence="8">Peptidase M20 dimerisation domain-containing protein</fullName>
    </recommendedName>
</protein>
<gene>
    <name evidence="9" type="ORF">M231_04466</name>
</gene>
<dbReference type="FunCoup" id="A0A4Q1BKI0">
    <property type="interactions" value="7"/>
</dbReference>
<dbReference type="GO" id="GO:0016810">
    <property type="term" value="F:hydrolase activity, acting on carbon-nitrogen (but not peptide) bonds"/>
    <property type="evidence" value="ECO:0007669"/>
    <property type="project" value="UniProtKB-ARBA"/>
</dbReference>
<dbReference type="FunFam" id="1.10.150.900:FF:000003">
    <property type="entry name" value="N-fatty-acyl-amino acid synthase/hydrolase PM20D1"/>
    <property type="match status" value="1"/>
</dbReference>
<dbReference type="FunFam" id="3.40.630.10:FF:000027">
    <property type="entry name" value="N-fatty-acyl-amino acid synthase/hydrolase PM20D1"/>
    <property type="match status" value="1"/>
</dbReference>
<sequence>MSASMSDKSQVPISLPPSSPRGRYSQFSFLALVIILLCFFSSTTDVLPLPRFLDCGWNAHRAALEAAKCPSQPKPLNVGSDWDPLKDSKYASLAAERLSKAVQVRTESFDNFIYLPANDSQYDKFFAFSAFLEKELPKVYSALKHEAVNIHGHLFTWEGKQKDLKPILLMAHIDTVPVNPDTEDQWVFPPFAGEIAVDATPEATGTWIWGRGSSDCKNSLMAILGSVERLVSEGFEPERTILLGFGYDEEIGGWKGAGSLAKLLEERYGSDSVAFLVDEGFSGLAEEYGNMFMSLGMAEKGASTFHIKVETLGGHSSVPPPHTGIGVMAQLLIALESHPFEPSLVPASPYMKYLSCLSEYAPDIPRSLKRRVRHPKMWKKLARDLAKSDRILNSYLSTTQAIDIIHGGVKVNALPELVEAQINHRISFTSSVKETIDHFKSVITPIAEKLNFTLSAFDNSTKTSEQHITIGVTSSGGQGQLEPAPITEPDTQAWELLAGTLRHMFGKETIVAPTGMFANTDTKHMWKLTKNLYRFMPASITGAANIHTVNERLSLDAHLNTTRFYYKLLQNVQTWKAD</sequence>
<dbReference type="Gene3D" id="3.40.630.10">
    <property type="entry name" value="Zn peptidases"/>
    <property type="match status" value="1"/>
</dbReference>
<evidence type="ECO:0000259" key="8">
    <source>
        <dbReference type="Pfam" id="PF07687"/>
    </source>
</evidence>
<dbReference type="OrthoDB" id="3064516at2759"/>
<dbReference type="InterPro" id="IPR017141">
    <property type="entry name" value="Pept_M20_carboxypep"/>
</dbReference>
<dbReference type="Proteomes" id="UP000289152">
    <property type="component" value="Unassembled WGS sequence"/>
</dbReference>
<dbReference type="GO" id="GO:0051603">
    <property type="term" value="P:proteolysis involved in protein catabolic process"/>
    <property type="evidence" value="ECO:0007669"/>
    <property type="project" value="TreeGrafter"/>
</dbReference>
<dbReference type="Pfam" id="PF01546">
    <property type="entry name" value="Peptidase_M20"/>
    <property type="match status" value="1"/>
</dbReference>
<comment type="caution">
    <text evidence="9">The sequence shown here is derived from an EMBL/GenBank/DDBJ whole genome shotgun (WGS) entry which is preliminary data.</text>
</comment>
<proteinExistence type="inferred from homology"/>
<dbReference type="InterPro" id="IPR011650">
    <property type="entry name" value="Peptidase_M20_dimer"/>
</dbReference>
<dbReference type="GO" id="GO:0000328">
    <property type="term" value="C:fungal-type vacuole lumen"/>
    <property type="evidence" value="ECO:0007669"/>
    <property type="project" value="TreeGrafter"/>
</dbReference>
<dbReference type="Gene3D" id="3.30.70.360">
    <property type="match status" value="1"/>
</dbReference>
<evidence type="ECO:0000256" key="4">
    <source>
        <dbReference type="ARBA" id="ARBA00022801"/>
    </source>
</evidence>
<dbReference type="Pfam" id="PF07687">
    <property type="entry name" value="M20_dimer"/>
    <property type="match status" value="1"/>
</dbReference>
<dbReference type="VEuPathDB" id="FungiDB:TREMEDRAFT_71337"/>
<organism evidence="9 10">
    <name type="scientific">Tremella mesenterica</name>
    <name type="common">Jelly fungus</name>
    <dbReference type="NCBI Taxonomy" id="5217"/>
    <lineage>
        <taxon>Eukaryota</taxon>
        <taxon>Fungi</taxon>
        <taxon>Dikarya</taxon>
        <taxon>Basidiomycota</taxon>
        <taxon>Agaricomycotina</taxon>
        <taxon>Tremellomycetes</taxon>
        <taxon>Tremellales</taxon>
        <taxon>Tremellaceae</taxon>
        <taxon>Tremella</taxon>
    </lineage>
</organism>
<keyword evidence="3 7" id="KW-0479">Metal-binding</keyword>
<keyword evidence="2" id="KW-0645">Protease</keyword>
<dbReference type="GO" id="GO:0006520">
    <property type="term" value="P:amino acid metabolic process"/>
    <property type="evidence" value="ECO:0007669"/>
    <property type="project" value="UniProtKB-ARBA"/>
</dbReference>
<keyword evidence="10" id="KW-1185">Reference proteome</keyword>
<keyword evidence="4" id="KW-0378">Hydrolase</keyword>
<evidence type="ECO:0000256" key="7">
    <source>
        <dbReference type="PIRSR" id="PIRSR037217-2"/>
    </source>
</evidence>
<keyword evidence="5 7" id="KW-0862">Zinc</keyword>
<dbReference type="PIRSF" id="PIRSF037217">
    <property type="entry name" value="Carboxypeptidase_S"/>
    <property type="match status" value="1"/>
</dbReference>
<dbReference type="GO" id="GO:0046872">
    <property type="term" value="F:metal ion binding"/>
    <property type="evidence" value="ECO:0007669"/>
    <property type="project" value="UniProtKB-KW"/>
</dbReference>
<dbReference type="AlphaFoldDB" id="A0A4Q1BKI0"/>
<evidence type="ECO:0000256" key="3">
    <source>
        <dbReference type="ARBA" id="ARBA00022723"/>
    </source>
</evidence>
<evidence type="ECO:0000256" key="6">
    <source>
        <dbReference type="PIRSR" id="PIRSR037217-1"/>
    </source>
</evidence>
<dbReference type="STRING" id="5217.A0A4Q1BKI0"/>
<feature type="binding site" evidence="7">
    <location>
        <position position="278"/>
    </location>
    <ligand>
        <name>Zn(2+)</name>
        <dbReference type="ChEBI" id="CHEBI:29105"/>
        <label>2</label>
    </ligand>
</feature>
<feature type="binding site" evidence="7">
    <location>
        <position position="215"/>
    </location>
    <ligand>
        <name>Zn(2+)</name>
        <dbReference type="ChEBI" id="CHEBI:29105"/>
        <label>1</label>
    </ligand>
</feature>
<dbReference type="InParanoid" id="A0A4Q1BKI0"/>
<dbReference type="GO" id="GO:1990845">
    <property type="term" value="P:adaptive thermogenesis"/>
    <property type="evidence" value="ECO:0007669"/>
    <property type="project" value="UniProtKB-ARBA"/>
</dbReference>
<evidence type="ECO:0000313" key="9">
    <source>
        <dbReference type="EMBL" id="RXK38293.1"/>
    </source>
</evidence>
<evidence type="ECO:0000256" key="2">
    <source>
        <dbReference type="ARBA" id="ARBA00022670"/>
    </source>
</evidence>
<dbReference type="GO" id="GO:0005576">
    <property type="term" value="C:extracellular region"/>
    <property type="evidence" value="ECO:0007669"/>
    <property type="project" value="UniProtKB-ARBA"/>
</dbReference>
<dbReference type="InterPro" id="IPR047177">
    <property type="entry name" value="Pept_M20A"/>
</dbReference>
<accession>A0A4Q1BKI0</accession>
<dbReference type="InterPro" id="IPR002933">
    <property type="entry name" value="Peptidase_M20"/>
</dbReference>
<feature type="binding site" evidence="7">
    <location>
        <position position="250"/>
    </location>
    <ligand>
        <name>Zn(2+)</name>
        <dbReference type="ChEBI" id="CHEBI:29105"/>
        <label>1</label>
    </ligand>
</feature>
<dbReference type="EMBL" id="SDIL01000050">
    <property type="protein sequence ID" value="RXK38293.1"/>
    <property type="molecule type" value="Genomic_DNA"/>
</dbReference>